<dbReference type="Gene3D" id="3.30.420.10">
    <property type="entry name" value="Ribonuclease H-like superfamily/Ribonuclease H"/>
    <property type="match status" value="3"/>
</dbReference>
<dbReference type="PANTHER" id="PTHR15092:SF42">
    <property type="entry name" value="POLY(A)-SPECIFIC RIBONUCLEASE PARN-LIKE"/>
    <property type="match status" value="1"/>
</dbReference>
<dbReference type="AlphaFoldDB" id="A0A8J5FPS4"/>
<comment type="similarity">
    <text evidence="2">Belongs to the CAF1 family.</text>
</comment>
<evidence type="ECO:0000256" key="2">
    <source>
        <dbReference type="ARBA" id="ARBA00008372"/>
    </source>
</evidence>
<comment type="cofactor">
    <cofactor evidence="1">
        <name>a divalent metal cation</name>
        <dbReference type="ChEBI" id="CHEBI:60240"/>
    </cofactor>
</comment>
<dbReference type="InterPro" id="IPR006941">
    <property type="entry name" value="RNase_CAF1"/>
</dbReference>
<comment type="caution">
    <text evidence="3">The sequence shown here is derived from an EMBL/GenBank/DDBJ whole genome shotgun (WGS) entry which is preliminary data.</text>
</comment>
<reference evidence="3 4" key="1">
    <citation type="submission" date="2020-08" db="EMBL/GenBank/DDBJ databases">
        <title>Plant Genome Project.</title>
        <authorList>
            <person name="Zhang R.-G."/>
        </authorList>
    </citation>
    <scope>NUCLEOTIDE SEQUENCE [LARGE SCALE GENOMIC DNA]</scope>
    <source>
        <tissue evidence="3">Rhizome</tissue>
    </source>
</reference>
<protein>
    <submittedName>
        <fullName evidence="3">Uncharacterized protein</fullName>
    </submittedName>
</protein>
<dbReference type="Pfam" id="PF04857">
    <property type="entry name" value="CAF1"/>
    <property type="match status" value="2"/>
</dbReference>
<dbReference type="EMBL" id="JACMSC010000014">
    <property type="protein sequence ID" value="KAG6488375.1"/>
    <property type="molecule type" value="Genomic_DNA"/>
</dbReference>
<gene>
    <name evidence="3" type="ORF">ZIOFF_049618</name>
</gene>
<dbReference type="GO" id="GO:0003723">
    <property type="term" value="F:RNA binding"/>
    <property type="evidence" value="ECO:0007669"/>
    <property type="project" value="TreeGrafter"/>
</dbReference>
<sequence>MAASGGRQRLADAVKQVTNSNFADALKQLRAHVDQADFVAVSCRKTGDCASASSRHPWRRVLPMDTPEIAYLKAKLAAESYEILQFAVCPFSLKGSKVIAFPFNFNLFPRDRLNLGMPSYSFSCQTSFLTSMAHEGFDFNACIYDGISYSSRVQESMDKERNRSPHIQTPNSCSTTSVVDSIFMSRTKSRIELWLSTSKNSNSKTDDGELLMSLRKLILGTDLYGTRPSMRIDVCSDRQVQLVLQTISRISDHIVPLVIPDKSGQPRAVHVVLTSSEEDKSILMVSEIQILEDEHNLKVRGFREVIDVISSSNKPIIGYNCLHDFTSIHSKFVAPLPLTFSEFMCHHSKFGVNHGLHLSFLADTDTDINDFTSIHSKFVAPLPLTFSEFMCSLRLVFTNILDINHLSKEIGALRKAKSLPYALSYLKRQFSVPIDIELPAEDEGCTTKAHGNNVLRITHLFAILCTLLKLFPNGIVEEQYIKAIEDYLNILYPSHTTIQESDEEDPSFTKENVRATNTNDLVFLWGYGHLTAKELKHSLREAHDVFKEDFELRFMDKSCAVIVFYRAGSAQVLLESMASAMFCSDGLSKMKSEGLKAAGYQCYKKVCRLGLWDANLSDSLENVMSDPAGGISTFSEKDASEVSWTSEYAIDLSDL</sequence>
<dbReference type="GO" id="GO:0000175">
    <property type="term" value="F:3'-5'-RNA exonuclease activity"/>
    <property type="evidence" value="ECO:0007669"/>
    <property type="project" value="TreeGrafter"/>
</dbReference>
<dbReference type="InterPro" id="IPR012337">
    <property type="entry name" value="RNaseH-like_sf"/>
</dbReference>
<name>A0A8J5FPS4_ZINOF</name>
<organism evidence="3 4">
    <name type="scientific">Zingiber officinale</name>
    <name type="common">Ginger</name>
    <name type="synonym">Amomum zingiber</name>
    <dbReference type="NCBI Taxonomy" id="94328"/>
    <lineage>
        <taxon>Eukaryota</taxon>
        <taxon>Viridiplantae</taxon>
        <taxon>Streptophyta</taxon>
        <taxon>Embryophyta</taxon>
        <taxon>Tracheophyta</taxon>
        <taxon>Spermatophyta</taxon>
        <taxon>Magnoliopsida</taxon>
        <taxon>Liliopsida</taxon>
        <taxon>Zingiberales</taxon>
        <taxon>Zingiberaceae</taxon>
        <taxon>Zingiber</taxon>
    </lineage>
</organism>
<accession>A0A8J5FPS4</accession>
<dbReference type="SUPFAM" id="SSF53098">
    <property type="entry name" value="Ribonuclease H-like"/>
    <property type="match status" value="2"/>
</dbReference>
<evidence type="ECO:0000256" key="1">
    <source>
        <dbReference type="ARBA" id="ARBA00001968"/>
    </source>
</evidence>
<evidence type="ECO:0000313" key="4">
    <source>
        <dbReference type="Proteomes" id="UP000734854"/>
    </source>
</evidence>
<evidence type="ECO:0000313" key="3">
    <source>
        <dbReference type="EMBL" id="KAG6488375.1"/>
    </source>
</evidence>
<keyword evidence="4" id="KW-1185">Reference proteome</keyword>
<proteinExistence type="inferred from homology"/>
<dbReference type="InterPro" id="IPR036397">
    <property type="entry name" value="RNaseH_sf"/>
</dbReference>
<dbReference type="InterPro" id="IPR051181">
    <property type="entry name" value="CAF1_poly(A)_ribonucleases"/>
</dbReference>
<dbReference type="PANTHER" id="PTHR15092">
    <property type="entry name" value="POLY A -SPECIFIC RIBONUCLEASE/TARGET OF EGR1, MEMBER 1"/>
    <property type="match status" value="1"/>
</dbReference>
<dbReference type="Proteomes" id="UP000734854">
    <property type="component" value="Unassembled WGS sequence"/>
</dbReference>